<gene>
    <name evidence="1" type="ORF">Ddye_011354</name>
</gene>
<accession>A0AAD9X2E3</accession>
<proteinExistence type="predicted"/>
<reference evidence="1" key="1">
    <citation type="journal article" date="2023" name="Plant J.">
        <title>Genome sequences and population genomics provide insights into the demographic history, inbreeding, and mutation load of two 'living fossil' tree species of Dipteronia.</title>
        <authorList>
            <person name="Feng Y."/>
            <person name="Comes H.P."/>
            <person name="Chen J."/>
            <person name="Zhu S."/>
            <person name="Lu R."/>
            <person name="Zhang X."/>
            <person name="Li P."/>
            <person name="Qiu J."/>
            <person name="Olsen K.M."/>
            <person name="Qiu Y."/>
        </authorList>
    </citation>
    <scope>NUCLEOTIDE SEQUENCE</scope>
    <source>
        <strain evidence="1">KIB01</strain>
    </source>
</reference>
<keyword evidence="2" id="KW-1185">Reference proteome</keyword>
<dbReference type="AlphaFoldDB" id="A0AAD9X2E3"/>
<dbReference type="EMBL" id="JANJYI010000004">
    <property type="protein sequence ID" value="KAK2651498.1"/>
    <property type="molecule type" value="Genomic_DNA"/>
</dbReference>
<comment type="caution">
    <text evidence="1">The sequence shown here is derived from an EMBL/GenBank/DDBJ whole genome shotgun (WGS) entry which is preliminary data.</text>
</comment>
<evidence type="ECO:0000313" key="2">
    <source>
        <dbReference type="Proteomes" id="UP001280121"/>
    </source>
</evidence>
<organism evidence="1 2">
    <name type="scientific">Dipteronia dyeriana</name>
    <dbReference type="NCBI Taxonomy" id="168575"/>
    <lineage>
        <taxon>Eukaryota</taxon>
        <taxon>Viridiplantae</taxon>
        <taxon>Streptophyta</taxon>
        <taxon>Embryophyta</taxon>
        <taxon>Tracheophyta</taxon>
        <taxon>Spermatophyta</taxon>
        <taxon>Magnoliopsida</taxon>
        <taxon>eudicotyledons</taxon>
        <taxon>Gunneridae</taxon>
        <taxon>Pentapetalae</taxon>
        <taxon>rosids</taxon>
        <taxon>malvids</taxon>
        <taxon>Sapindales</taxon>
        <taxon>Sapindaceae</taxon>
        <taxon>Hippocastanoideae</taxon>
        <taxon>Acereae</taxon>
        <taxon>Dipteronia</taxon>
    </lineage>
</organism>
<evidence type="ECO:0000313" key="1">
    <source>
        <dbReference type="EMBL" id="KAK2651498.1"/>
    </source>
</evidence>
<sequence>MIDSPKFSHFTYAGGMISLCSNALALSNIDICFIFMRFDSQTQWYVKLVELLTKLHSFSETLELQVSEDEDFNVPKELRETLPSPLFSVLL</sequence>
<name>A0AAD9X2E3_9ROSI</name>
<dbReference type="Proteomes" id="UP001280121">
    <property type="component" value="Unassembled WGS sequence"/>
</dbReference>
<protein>
    <submittedName>
        <fullName evidence="1">Uncharacterized protein</fullName>
    </submittedName>
</protein>